<dbReference type="PANTHER" id="PTHR42756">
    <property type="entry name" value="TRANSCRIPTIONAL REGULATOR, MARR"/>
    <property type="match status" value="1"/>
</dbReference>
<evidence type="ECO:0000259" key="4">
    <source>
        <dbReference type="PROSITE" id="PS50995"/>
    </source>
</evidence>
<dbReference type="SUPFAM" id="SSF46785">
    <property type="entry name" value="Winged helix' DNA-binding domain"/>
    <property type="match status" value="1"/>
</dbReference>
<gene>
    <name evidence="5" type="ORF">EDC18_11518</name>
</gene>
<dbReference type="OrthoDB" id="5461037at2"/>
<name>A0A4R3MF33_9FIRM</name>
<dbReference type="AlphaFoldDB" id="A0A4R3MF33"/>
<dbReference type="PANTHER" id="PTHR42756:SF1">
    <property type="entry name" value="TRANSCRIPTIONAL REPRESSOR OF EMRAB OPERON"/>
    <property type="match status" value="1"/>
</dbReference>
<dbReference type="EMBL" id="SMAL01000015">
    <property type="protein sequence ID" value="TCT11673.1"/>
    <property type="molecule type" value="Genomic_DNA"/>
</dbReference>
<keyword evidence="1" id="KW-0805">Transcription regulation</keyword>
<evidence type="ECO:0000313" key="6">
    <source>
        <dbReference type="Proteomes" id="UP000294902"/>
    </source>
</evidence>
<evidence type="ECO:0000256" key="2">
    <source>
        <dbReference type="ARBA" id="ARBA00023125"/>
    </source>
</evidence>
<reference evidence="5 6" key="1">
    <citation type="submission" date="2019-03" db="EMBL/GenBank/DDBJ databases">
        <title>Genomic Encyclopedia of Type Strains, Phase IV (KMG-IV): sequencing the most valuable type-strain genomes for metagenomic binning, comparative biology and taxonomic classification.</title>
        <authorList>
            <person name="Goeker M."/>
        </authorList>
    </citation>
    <scope>NUCLEOTIDE SEQUENCE [LARGE SCALE GENOMIC DNA]</scope>
    <source>
        <strain evidence="5 6">DSM 24629</strain>
    </source>
</reference>
<dbReference type="GO" id="GO:0005737">
    <property type="term" value="C:cytoplasm"/>
    <property type="evidence" value="ECO:0007669"/>
    <property type="project" value="UniProtKB-SubCell"/>
</dbReference>
<dbReference type="InterPro" id="IPR036390">
    <property type="entry name" value="WH_DNA-bd_sf"/>
</dbReference>
<dbReference type="PROSITE" id="PS50995">
    <property type="entry name" value="HTH_MARR_2"/>
    <property type="match status" value="1"/>
</dbReference>
<dbReference type="SMART" id="SM00347">
    <property type="entry name" value="HTH_MARR"/>
    <property type="match status" value="1"/>
</dbReference>
<dbReference type="RefSeq" id="WP_132254119.1">
    <property type="nucleotide sequence ID" value="NZ_SMAL01000015.1"/>
</dbReference>
<protein>
    <submittedName>
        <fullName evidence="5">MarR family transcriptional regulator</fullName>
    </submittedName>
</protein>
<evidence type="ECO:0000256" key="3">
    <source>
        <dbReference type="ARBA" id="ARBA00023163"/>
    </source>
</evidence>
<sequence>MEEYYKTLNNLLVGLFNDILQIEEKALLSDNFKDISITDMHIIEAIDIDKPKNMSTVAKKLNITVGTLTIAINNLVKKGYVNRIRSELDRRVVLISLTTKGKRAFLHHLKFHKEMIDETIKNLDGEEVKIFIKALGNITDYFKKKYN</sequence>
<dbReference type="GO" id="GO:0003677">
    <property type="term" value="F:DNA binding"/>
    <property type="evidence" value="ECO:0007669"/>
    <property type="project" value="UniProtKB-KW"/>
</dbReference>
<keyword evidence="2" id="KW-0238">DNA-binding</keyword>
<evidence type="ECO:0000256" key="1">
    <source>
        <dbReference type="ARBA" id="ARBA00023015"/>
    </source>
</evidence>
<comment type="caution">
    <text evidence="5">The sequence shown here is derived from an EMBL/GenBank/DDBJ whole genome shotgun (WGS) entry which is preliminary data.</text>
</comment>
<dbReference type="Proteomes" id="UP000294902">
    <property type="component" value="Unassembled WGS sequence"/>
</dbReference>
<feature type="domain" description="HTH marR-type" evidence="4">
    <location>
        <begin position="1"/>
        <end position="140"/>
    </location>
</feature>
<evidence type="ECO:0000313" key="5">
    <source>
        <dbReference type="EMBL" id="TCT11673.1"/>
    </source>
</evidence>
<keyword evidence="6" id="KW-1185">Reference proteome</keyword>
<dbReference type="InterPro" id="IPR000835">
    <property type="entry name" value="HTH_MarR-typ"/>
</dbReference>
<dbReference type="InterPro" id="IPR036388">
    <property type="entry name" value="WH-like_DNA-bd_sf"/>
</dbReference>
<proteinExistence type="predicted"/>
<keyword evidence="3" id="KW-0804">Transcription</keyword>
<dbReference type="GO" id="GO:0003700">
    <property type="term" value="F:DNA-binding transcription factor activity"/>
    <property type="evidence" value="ECO:0007669"/>
    <property type="project" value="InterPro"/>
</dbReference>
<dbReference type="Gene3D" id="1.10.10.10">
    <property type="entry name" value="Winged helix-like DNA-binding domain superfamily/Winged helix DNA-binding domain"/>
    <property type="match status" value="1"/>
</dbReference>
<organism evidence="5 6">
    <name type="scientific">Natranaerovirga pectinivora</name>
    <dbReference type="NCBI Taxonomy" id="682400"/>
    <lineage>
        <taxon>Bacteria</taxon>
        <taxon>Bacillati</taxon>
        <taxon>Bacillota</taxon>
        <taxon>Clostridia</taxon>
        <taxon>Lachnospirales</taxon>
        <taxon>Natranaerovirgaceae</taxon>
        <taxon>Natranaerovirga</taxon>
    </lineage>
</organism>
<dbReference type="PRINTS" id="PR00598">
    <property type="entry name" value="HTHMARR"/>
</dbReference>
<dbReference type="Pfam" id="PF01047">
    <property type="entry name" value="MarR"/>
    <property type="match status" value="1"/>
</dbReference>
<accession>A0A4R3MF33</accession>